<dbReference type="Proteomes" id="UP000469421">
    <property type="component" value="Unassembled WGS sequence"/>
</dbReference>
<dbReference type="Pfam" id="PF15428">
    <property type="entry name" value="Imm26"/>
    <property type="match status" value="1"/>
</dbReference>
<reference evidence="1 2" key="1">
    <citation type="submission" date="2019-10" db="EMBL/GenBank/DDBJ databases">
        <title>Alcanivorax sp.PA15-N-34 draft genome sequence.</title>
        <authorList>
            <person name="Liao X."/>
            <person name="Shao Z."/>
        </authorList>
    </citation>
    <scope>NUCLEOTIDE SEQUENCE [LARGE SCALE GENOMIC DNA]</scope>
    <source>
        <strain evidence="1 2">PA15-N-34</strain>
    </source>
</reference>
<sequence>MPEGVFTVGVGRPVMLLMGRLVCPYLDGSGKEMSGKKSHSWVPGDVVGVPLDDRGFAYGRIREHGVAFYDFFTQRLENDLGLIISHDIAFSVVVHRSALRRWEKLGSVSLENHLEGYIRNFRQDIQYPEQCVVMNEEGQEFSASPEECIGLERSSVWERTHVEDRLKDCRDGRENVWVSMLSVKLV</sequence>
<accession>A0A6N7LYD4</accession>
<dbReference type="EMBL" id="WIRE01000001">
    <property type="protein sequence ID" value="MQX53271.1"/>
    <property type="molecule type" value="Genomic_DNA"/>
</dbReference>
<keyword evidence="2" id="KW-1185">Reference proteome</keyword>
<comment type="caution">
    <text evidence="1">The sequence shown here is derived from an EMBL/GenBank/DDBJ whole genome shotgun (WGS) entry which is preliminary data.</text>
</comment>
<name>A0A6N7LYD4_9GAMM</name>
<evidence type="ECO:0000313" key="1">
    <source>
        <dbReference type="EMBL" id="MQX53271.1"/>
    </source>
</evidence>
<protein>
    <submittedName>
        <fullName evidence="1">Uncharacterized protein</fullName>
    </submittedName>
</protein>
<gene>
    <name evidence="1" type="ORF">GFN93_08415</name>
</gene>
<organism evidence="1 2">
    <name type="scientific">Alcanivorax sediminis</name>
    <dbReference type="NCBI Taxonomy" id="2663008"/>
    <lineage>
        <taxon>Bacteria</taxon>
        <taxon>Pseudomonadati</taxon>
        <taxon>Pseudomonadota</taxon>
        <taxon>Gammaproteobacteria</taxon>
        <taxon>Oceanospirillales</taxon>
        <taxon>Alcanivoracaceae</taxon>
        <taxon>Alcanivorax</taxon>
    </lineage>
</organism>
<evidence type="ECO:0000313" key="2">
    <source>
        <dbReference type="Proteomes" id="UP000469421"/>
    </source>
</evidence>
<proteinExistence type="predicted"/>
<dbReference type="InterPro" id="IPR029278">
    <property type="entry name" value="Imm26"/>
</dbReference>
<dbReference type="AlphaFoldDB" id="A0A6N7LYD4"/>